<evidence type="ECO:0000313" key="7">
    <source>
        <dbReference type="EMBL" id="GJN25103.1"/>
    </source>
</evidence>
<keyword evidence="3" id="KW-0732">Signal</keyword>
<sequence length="128" mass="13677">MHVVVVCSLLGTRGLVIVVLGAAGEAVTAQAFVRFRTDIDIDDVTLKCVYQTTPALGCGIVAALLAITSQVVVTATSLCGGCCKKWEVPTETRRIIGIVLSAVSWYSIHEFIFLHCIDIILGLCTSYC</sequence>
<evidence type="ECO:0000313" key="8">
    <source>
        <dbReference type="Proteomes" id="UP001054889"/>
    </source>
</evidence>
<dbReference type="EMBL" id="BQKI01000078">
    <property type="protein sequence ID" value="GJN25103.1"/>
    <property type="molecule type" value="Genomic_DNA"/>
</dbReference>
<comment type="subcellular location">
    <subcellularLocation>
        <location evidence="1">Endomembrane system</location>
        <topology evidence="1">Multi-pass membrane protein</topology>
    </subcellularLocation>
</comment>
<organism evidence="7 8">
    <name type="scientific">Eleusine coracana subsp. coracana</name>
    <dbReference type="NCBI Taxonomy" id="191504"/>
    <lineage>
        <taxon>Eukaryota</taxon>
        <taxon>Viridiplantae</taxon>
        <taxon>Streptophyta</taxon>
        <taxon>Embryophyta</taxon>
        <taxon>Tracheophyta</taxon>
        <taxon>Spermatophyta</taxon>
        <taxon>Magnoliopsida</taxon>
        <taxon>Liliopsida</taxon>
        <taxon>Poales</taxon>
        <taxon>Poaceae</taxon>
        <taxon>PACMAD clade</taxon>
        <taxon>Chloridoideae</taxon>
        <taxon>Cynodonteae</taxon>
        <taxon>Eleusininae</taxon>
        <taxon>Eleusine</taxon>
    </lineage>
</organism>
<evidence type="ECO:0000256" key="5">
    <source>
        <dbReference type="ARBA" id="ARBA00023136"/>
    </source>
</evidence>
<keyword evidence="2" id="KW-0812">Transmembrane</keyword>
<protein>
    <recommendedName>
        <fullName evidence="9">CASP-like protein</fullName>
    </recommendedName>
</protein>
<evidence type="ECO:0000256" key="4">
    <source>
        <dbReference type="ARBA" id="ARBA00022989"/>
    </source>
</evidence>
<comment type="caution">
    <text evidence="7">The sequence shown here is derived from an EMBL/GenBank/DDBJ whole genome shotgun (WGS) entry which is preliminary data.</text>
</comment>
<accession>A0AAV5ERQ5</accession>
<evidence type="ECO:0000256" key="1">
    <source>
        <dbReference type="ARBA" id="ARBA00004127"/>
    </source>
</evidence>
<reference evidence="7" key="2">
    <citation type="submission" date="2021-12" db="EMBL/GenBank/DDBJ databases">
        <title>Resequencing data analysis of finger millet.</title>
        <authorList>
            <person name="Hatakeyama M."/>
            <person name="Aluri S."/>
            <person name="Balachadran M.T."/>
            <person name="Sivarajan S.R."/>
            <person name="Poveda L."/>
            <person name="Shimizu-Inatsugi R."/>
            <person name="Schlapbach R."/>
            <person name="Sreeman S.M."/>
            <person name="Shimizu K.K."/>
        </authorList>
    </citation>
    <scope>NUCLEOTIDE SEQUENCE</scope>
</reference>
<evidence type="ECO:0000256" key="3">
    <source>
        <dbReference type="ARBA" id="ARBA00022729"/>
    </source>
</evidence>
<dbReference type="Proteomes" id="UP001054889">
    <property type="component" value="Unassembled WGS sequence"/>
</dbReference>
<keyword evidence="5" id="KW-0472">Membrane</keyword>
<dbReference type="InterPro" id="IPR009606">
    <property type="entry name" value="DEAL/Modifying_wall_lignin1/2"/>
</dbReference>
<gene>
    <name evidence="7" type="primary">gb12890</name>
    <name evidence="7" type="ORF">PR202_gb12890</name>
</gene>
<keyword evidence="4" id="KW-1133">Transmembrane helix</keyword>
<dbReference type="GO" id="GO:0012505">
    <property type="term" value="C:endomembrane system"/>
    <property type="evidence" value="ECO:0007669"/>
    <property type="project" value="UniProtKB-SubCell"/>
</dbReference>
<dbReference type="InterPro" id="IPR052222">
    <property type="entry name" value="DESIGUAL"/>
</dbReference>
<keyword evidence="8" id="KW-1185">Reference proteome</keyword>
<evidence type="ECO:0008006" key="9">
    <source>
        <dbReference type="Google" id="ProtNLM"/>
    </source>
</evidence>
<dbReference type="AlphaFoldDB" id="A0AAV5ERQ5"/>
<reference evidence="7" key="1">
    <citation type="journal article" date="2018" name="DNA Res.">
        <title>Multiple hybrid de novo genome assembly of finger millet, an orphan allotetraploid crop.</title>
        <authorList>
            <person name="Hatakeyama M."/>
            <person name="Aluri S."/>
            <person name="Balachadran M.T."/>
            <person name="Sivarajan S.R."/>
            <person name="Patrignani A."/>
            <person name="Gruter S."/>
            <person name="Poveda L."/>
            <person name="Shimizu-Inatsugi R."/>
            <person name="Baeten J."/>
            <person name="Francoijs K.J."/>
            <person name="Nataraja K.N."/>
            <person name="Reddy Y.A.N."/>
            <person name="Phadnis S."/>
            <person name="Ravikumar R.L."/>
            <person name="Schlapbach R."/>
            <person name="Sreeman S.M."/>
            <person name="Shimizu K.K."/>
        </authorList>
    </citation>
    <scope>NUCLEOTIDE SEQUENCE</scope>
</reference>
<dbReference type="Pfam" id="PF06749">
    <property type="entry name" value="DUF1218"/>
    <property type="match status" value="1"/>
</dbReference>
<evidence type="ECO:0000256" key="2">
    <source>
        <dbReference type="ARBA" id="ARBA00022692"/>
    </source>
</evidence>
<evidence type="ECO:0000256" key="6">
    <source>
        <dbReference type="ARBA" id="ARBA00029467"/>
    </source>
</evidence>
<comment type="similarity">
    <text evidence="6">Belongs to the DESIGUAL family.</text>
</comment>
<name>A0AAV5ERQ5_ELECO</name>
<proteinExistence type="inferred from homology"/>
<dbReference type="PANTHER" id="PTHR31769">
    <property type="entry name" value="OS07G0462200 PROTEIN-RELATED"/>
    <property type="match status" value="1"/>
</dbReference>